<keyword evidence="5" id="KW-1185">Reference proteome</keyword>
<dbReference type="Proteomes" id="UP000240509">
    <property type="component" value="Unassembled WGS sequence"/>
</dbReference>
<comment type="caution">
    <text evidence="4">The sequence shown here is derived from an EMBL/GenBank/DDBJ whole genome shotgun (WGS) entry which is preliminary data.</text>
</comment>
<dbReference type="FunFam" id="3.90.850.10:FF:000002">
    <property type="entry name" value="2-hydroxyhepta-2,4-diene-1,7-dioate isomerase"/>
    <property type="match status" value="1"/>
</dbReference>
<evidence type="ECO:0000313" key="4">
    <source>
        <dbReference type="EMBL" id="PTL38005.1"/>
    </source>
</evidence>
<evidence type="ECO:0000313" key="5">
    <source>
        <dbReference type="Proteomes" id="UP000240509"/>
    </source>
</evidence>
<protein>
    <submittedName>
        <fullName evidence="4">FAA hydrolase family protein</fullName>
    </submittedName>
</protein>
<evidence type="ECO:0000259" key="3">
    <source>
        <dbReference type="Pfam" id="PF01557"/>
    </source>
</evidence>
<sequence>MKLVTFLTKGKAKVGVVEDNQVIDLHESYKAHLKHKGETRIEEKANAFVPNNMNELLEGGEESLKLAKEAVFFALEAKDQAAAQLVYKKADVKIGAPVPKPNKIVCVGHNYRDHIKEMGRDLPEVPVLFAKFSNAVIGPEDDIPHPSITEKLDYEAEFAFVVGKKAKDVSEEEALDYVAGYTIVNDVSARDLQMRTLQWLQGKSMDGSAPMGPWLVTKDEIADPDALDISLKVNGVEKQRSNTEQLVFNVNRMLSFTSSIMTLEPGDVILTGTPGGVGVARDPQEFLKDGDVVTIEVGEVGVLENTVRKV</sequence>
<dbReference type="Gene3D" id="3.90.850.10">
    <property type="entry name" value="Fumarylacetoacetase-like, C-terminal domain"/>
    <property type="match status" value="1"/>
</dbReference>
<dbReference type="PANTHER" id="PTHR42796:SF4">
    <property type="entry name" value="FUMARYLACETOACETATE HYDROLASE DOMAIN-CONTAINING PROTEIN 2A"/>
    <property type="match status" value="1"/>
</dbReference>
<dbReference type="InterPro" id="IPR036663">
    <property type="entry name" value="Fumarylacetoacetase_C_sf"/>
</dbReference>
<keyword evidence="2" id="KW-0479">Metal-binding</keyword>
<dbReference type="OrthoDB" id="9805307at2"/>
<dbReference type="PANTHER" id="PTHR42796">
    <property type="entry name" value="FUMARYLACETOACETATE HYDROLASE DOMAIN-CONTAINING PROTEIN 2A-RELATED"/>
    <property type="match status" value="1"/>
</dbReference>
<dbReference type="GO" id="GO:0016853">
    <property type="term" value="F:isomerase activity"/>
    <property type="evidence" value="ECO:0007669"/>
    <property type="project" value="UniProtKB-ARBA"/>
</dbReference>
<organism evidence="4 5">
    <name type="scientific">Alkalicoccus saliphilus</name>
    <dbReference type="NCBI Taxonomy" id="200989"/>
    <lineage>
        <taxon>Bacteria</taxon>
        <taxon>Bacillati</taxon>
        <taxon>Bacillota</taxon>
        <taxon>Bacilli</taxon>
        <taxon>Bacillales</taxon>
        <taxon>Bacillaceae</taxon>
        <taxon>Alkalicoccus</taxon>
    </lineage>
</organism>
<dbReference type="SUPFAM" id="SSF56529">
    <property type="entry name" value="FAH"/>
    <property type="match status" value="1"/>
</dbReference>
<comment type="similarity">
    <text evidence="1">Belongs to the FAH family.</text>
</comment>
<dbReference type="InterPro" id="IPR051121">
    <property type="entry name" value="FAH"/>
</dbReference>
<dbReference type="Pfam" id="PF01557">
    <property type="entry name" value="FAA_hydrolase"/>
    <property type="match status" value="1"/>
</dbReference>
<keyword evidence="4" id="KW-0378">Hydrolase</keyword>
<gene>
    <name evidence="4" type="ORF">C6Y45_13395</name>
</gene>
<proteinExistence type="inferred from homology"/>
<name>A0A2T4U3S2_9BACI</name>
<evidence type="ECO:0000256" key="1">
    <source>
        <dbReference type="ARBA" id="ARBA00010211"/>
    </source>
</evidence>
<accession>A0A2T4U3S2</accession>
<dbReference type="GO" id="GO:0046872">
    <property type="term" value="F:metal ion binding"/>
    <property type="evidence" value="ECO:0007669"/>
    <property type="project" value="UniProtKB-KW"/>
</dbReference>
<reference evidence="4 5" key="1">
    <citation type="submission" date="2018-03" db="EMBL/GenBank/DDBJ databases">
        <title>Alkalicoccus saliphilus sp. nov., isolated from a mineral pool.</title>
        <authorList>
            <person name="Zhao B."/>
        </authorList>
    </citation>
    <scope>NUCLEOTIDE SEQUENCE [LARGE SCALE GENOMIC DNA]</scope>
    <source>
        <strain evidence="4 5">6AG</strain>
    </source>
</reference>
<dbReference type="EMBL" id="PZJJ01000026">
    <property type="protein sequence ID" value="PTL38005.1"/>
    <property type="molecule type" value="Genomic_DNA"/>
</dbReference>
<feature type="domain" description="Fumarylacetoacetase-like C-terminal" evidence="3">
    <location>
        <begin position="103"/>
        <end position="308"/>
    </location>
</feature>
<dbReference type="AlphaFoldDB" id="A0A2T4U3S2"/>
<evidence type="ECO:0000256" key="2">
    <source>
        <dbReference type="ARBA" id="ARBA00022723"/>
    </source>
</evidence>
<dbReference type="GO" id="GO:0016787">
    <property type="term" value="F:hydrolase activity"/>
    <property type="evidence" value="ECO:0007669"/>
    <property type="project" value="UniProtKB-KW"/>
</dbReference>
<dbReference type="RefSeq" id="WP_107585740.1">
    <property type="nucleotide sequence ID" value="NZ_PZJJ01000026.1"/>
</dbReference>
<dbReference type="InterPro" id="IPR011234">
    <property type="entry name" value="Fumarylacetoacetase-like_C"/>
</dbReference>
<dbReference type="GO" id="GO:0019752">
    <property type="term" value="P:carboxylic acid metabolic process"/>
    <property type="evidence" value="ECO:0007669"/>
    <property type="project" value="UniProtKB-ARBA"/>
</dbReference>